<proteinExistence type="predicted"/>
<dbReference type="AlphaFoldDB" id="A0A9K3LPT9"/>
<protein>
    <submittedName>
        <fullName evidence="2">Uncharacterized protein</fullName>
    </submittedName>
</protein>
<comment type="caution">
    <text evidence="2">The sequence shown here is derived from an EMBL/GenBank/DDBJ whole genome shotgun (WGS) entry which is preliminary data.</text>
</comment>
<feature type="region of interest" description="Disordered" evidence="1">
    <location>
        <begin position="21"/>
        <end position="76"/>
    </location>
</feature>
<evidence type="ECO:0000313" key="2">
    <source>
        <dbReference type="EMBL" id="KAG7365880.1"/>
    </source>
</evidence>
<evidence type="ECO:0000313" key="3">
    <source>
        <dbReference type="Proteomes" id="UP000693970"/>
    </source>
</evidence>
<name>A0A9K3LPT9_9STRA</name>
<accession>A0A9K3LPT9</accession>
<reference evidence="2" key="1">
    <citation type="journal article" date="2021" name="Sci. Rep.">
        <title>Diploid genomic architecture of Nitzschia inconspicua, an elite biomass production diatom.</title>
        <authorList>
            <person name="Oliver A."/>
            <person name="Podell S."/>
            <person name="Pinowska A."/>
            <person name="Traller J.C."/>
            <person name="Smith S.R."/>
            <person name="McClure R."/>
            <person name="Beliaev A."/>
            <person name="Bohutskyi P."/>
            <person name="Hill E.A."/>
            <person name="Rabines A."/>
            <person name="Zheng H."/>
            <person name="Allen L.Z."/>
            <person name="Kuo A."/>
            <person name="Grigoriev I.V."/>
            <person name="Allen A.E."/>
            <person name="Hazlebeck D."/>
            <person name="Allen E.E."/>
        </authorList>
    </citation>
    <scope>NUCLEOTIDE SEQUENCE</scope>
    <source>
        <strain evidence="2">Hildebrandi</strain>
    </source>
</reference>
<gene>
    <name evidence="2" type="ORF">IV203_028550</name>
</gene>
<dbReference type="Proteomes" id="UP000693970">
    <property type="component" value="Unassembled WGS sequence"/>
</dbReference>
<feature type="compositionally biased region" description="Polar residues" evidence="1">
    <location>
        <begin position="21"/>
        <end position="37"/>
    </location>
</feature>
<reference evidence="2" key="2">
    <citation type="submission" date="2021-04" db="EMBL/GenBank/DDBJ databases">
        <authorList>
            <person name="Podell S."/>
        </authorList>
    </citation>
    <scope>NUCLEOTIDE SEQUENCE</scope>
    <source>
        <strain evidence="2">Hildebrandi</strain>
    </source>
</reference>
<feature type="compositionally biased region" description="Low complexity" evidence="1">
    <location>
        <begin position="43"/>
        <end position="71"/>
    </location>
</feature>
<dbReference type="EMBL" id="JAGRRH010000007">
    <property type="protein sequence ID" value="KAG7365880.1"/>
    <property type="molecule type" value="Genomic_DNA"/>
</dbReference>
<organism evidence="2 3">
    <name type="scientific">Nitzschia inconspicua</name>
    <dbReference type="NCBI Taxonomy" id="303405"/>
    <lineage>
        <taxon>Eukaryota</taxon>
        <taxon>Sar</taxon>
        <taxon>Stramenopiles</taxon>
        <taxon>Ochrophyta</taxon>
        <taxon>Bacillariophyta</taxon>
        <taxon>Bacillariophyceae</taxon>
        <taxon>Bacillariophycidae</taxon>
        <taxon>Bacillariales</taxon>
        <taxon>Bacillariaceae</taxon>
        <taxon>Nitzschia</taxon>
    </lineage>
</organism>
<evidence type="ECO:0000256" key="1">
    <source>
        <dbReference type="SAM" id="MobiDB-lite"/>
    </source>
</evidence>
<sequence>MCNIASFSTSSCCLNPNFTQSKHQRSNSNFQRTSLSLKRQPPNSGRSNSASPFSSPLSSSSSLTKNNSSGNDLLGYHNHHHGTSAYNASLIANRSGKEAVKEYLAAINDICDDQERRRASPYLPAPIEKCTALAVWSTDAYYAIVISKNGGIATIVRAMKIYLGINDSDVEDFCEQGRRSKKVHSNASRFQACCARILLGLCQVSPLLKRSVVNAGGREIVLAAIQKFPRSFDVSSMDALLKDATFDCERNREVATLFEPTNIAETKEDDEDKGVNRDKIPSATQRLLDAKNHLVVTDEQVQSVVSYF</sequence>
<keyword evidence="3" id="KW-1185">Reference proteome</keyword>